<dbReference type="Pfam" id="PF17236">
    <property type="entry name" value="SU10_MCP"/>
    <property type="match status" value="1"/>
</dbReference>
<proteinExistence type="predicted"/>
<evidence type="ECO:0000313" key="1">
    <source>
        <dbReference type="EMBL" id="CAB5178636.1"/>
    </source>
</evidence>
<name>A0A6J7WAB9_9CAUD</name>
<reference evidence="1" key="1">
    <citation type="submission" date="2020-05" db="EMBL/GenBank/DDBJ databases">
        <authorList>
            <person name="Chiriac C."/>
            <person name="Salcher M."/>
            <person name="Ghai R."/>
            <person name="Kavagutti S V."/>
        </authorList>
    </citation>
    <scope>NUCLEOTIDE SEQUENCE</scope>
</reference>
<accession>A0A6J7WAB9</accession>
<organism evidence="1">
    <name type="scientific">uncultured Caudovirales phage</name>
    <dbReference type="NCBI Taxonomy" id="2100421"/>
    <lineage>
        <taxon>Viruses</taxon>
        <taxon>Duplodnaviria</taxon>
        <taxon>Heunggongvirae</taxon>
        <taxon>Uroviricota</taxon>
        <taxon>Caudoviricetes</taxon>
        <taxon>Peduoviridae</taxon>
        <taxon>Maltschvirus</taxon>
        <taxon>Maltschvirus maltsch</taxon>
    </lineage>
</organism>
<dbReference type="NCBIfam" id="NF033394">
    <property type="entry name" value="capsid_maj_Podo"/>
    <property type="match status" value="1"/>
</dbReference>
<dbReference type="EMBL" id="LR798205">
    <property type="protein sequence ID" value="CAB5178636.1"/>
    <property type="molecule type" value="Genomic_DNA"/>
</dbReference>
<protein>
    <recommendedName>
        <fullName evidence="2">Phage major capsid protein</fullName>
    </recommendedName>
</protein>
<gene>
    <name evidence="1" type="ORF">UFOVP156_19</name>
</gene>
<evidence type="ECO:0008006" key="2">
    <source>
        <dbReference type="Google" id="ProtNLM"/>
    </source>
</evidence>
<dbReference type="InterPro" id="IPR035198">
    <property type="entry name" value="SU10_MCP"/>
</dbReference>
<sequence length="355" mass="38908">MAFSQAELDNITNAALDYYIEKGTVFSSTIQDKPLLAALDKKSKTFPGGKGAISVAVKGQYDSSLGGYTHNDTVNYVNPAKIKRANYTWKEHHIGIGVTLTELKRDGISVVDSMNSDSLKNNRGREETALANLLEDKLGDMAEGYARGLNTFLWGDGTADANAMAGIRAFIKDAPAAVSSTVGGIDQNAAANSWWRNRVNLAVTTTSTGDELISFLNTEFRQLQRFGGKPDVALCGSDFMDRLNKELRARGYYTDSGYARGNDIKHGDLTFGGLVFKYDPTMDDIGTTLGGVTSYAKRCYIIDTSKICLYYMENEKMKRHSPARPYNSYVMYRAMTTTGALAATQLNCNGVYQFS</sequence>
<dbReference type="InterPro" id="IPR049718">
    <property type="entry name" value="AKO59007-like"/>
</dbReference>